<dbReference type="EMBL" id="JTDW01000047">
    <property type="protein sequence ID" value="KJD30985.1"/>
    <property type="molecule type" value="Genomic_DNA"/>
</dbReference>
<gene>
    <name evidence="2" type="ORF">PW52_16950</name>
</gene>
<dbReference type="InterPro" id="IPR036895">
    <property type="entry name" value="Uracil-DNA_glycosylase-like_sf"/>
</dbReference>
<evidence type="ECO:0000259" key="1">
    <source>
        <dbReference type="Pfam" id="PF03167"/>
    </source>
</evidence>
<proteinExistence type="predicted"/>
<sequence>MNEKLVELYKSNWTKLSNELNLIISNKTYSQKPTNPLLLSINENAYLESDIKVLFLGQETNDWGNDFSGNIEETLEIYDDFYNSNYALDSYGGHFWNGINRFIELMNKKFKGKKVSYIWSNVVKIGASGRDQNHPEDYIYNIELENFKVLEKELDILKPDVILFVSGPNYDYNIEKNLEGVKFSSFNSNFSTRQLAKIKYKNFKNIYRTYHPNYLWRNKINEYFNAIINDIELKQ</sequence>
<dbReference type="RefSeq" id="WP_044634173.1">
    <property type="nucleotide sequence ID" value="NZ_JTDW01000047.1"/>
</dbReference>
<keyword evidence="3" id="KW-1185">Reference proteome</keyword>
<dbReference type="Pfam" id="PF03167">
    <property type="entry name" value="UDG"/>
    <property type="match status" value="1"/>
</dbReference>
<dbReference type="OrthoDB" id="6399635at2"/>
<comment type="caution">
    <text evidence="2">The sequence shown here is derived from an EMBL/GenBank/DDBJ whole genome shotgun (WGS) entry which is preliminary data.</text>
</comment>
<dbReference type="Proteomes" id="UP000032578">
    <property type="component" value="Unassembled WGS sequence"/>
</dbReference>
<dbReference type="PATRIC" id="fig|1435349.4.peg.2416"/>
<name>A0A0D7VVT1_9FLAO</name>
<reference evidence="2 3" key="1">
    <citation type="submission" date="2014-11" db="EMBL/GenBank/DDBJ databases">
        <title>Tamlana sedimentorum sp. nov., isolated from shallow sand sediments of the Sea of Japan.</title>
        <authorList>
            <person name="Romanenko L.A."/>
        </authorList>
    </citation>
    <scope>NUCLEOTIDE SEQUENCE [LARGE SCALE GENOMIC DNA]</scope>
    <source>
        <strain evidence="2 3">JCM 19808</strain>
    </source>
</reference>
<dbReference type="Gene3D" id="3.40.470.10">
    <property type="entry name" value="Uracil-DNA glycosylase-like domain"/>
    <property type="match status" value="1"/>
</dbReference>
<dbReference type="InterPro" id="IPR005122">
    <property type="entry name" value="Uracil-DNA_glycosylase-like"/>
</dbReference>
<organism evidence="2 3">
    <name type="scientific">Neotamlana sedimentorum</name>
    <dbReference type="NCBI Taxonomy" id="1435349"/>
    <lineage>
        <taxon>Bacteria</taxon>
        <taxon>Pseudomonadati</taxon>
        <taxon>Bacteroidota</taxon>
        <taxon>Flavobacteriia</taxon>
        <taxon>Flavobacteriales</taxon>
        <taxon>Flavobacteriaceae</taxon>
        <taxon>Neotamlana</taxon>
    </lineage>
</organism>
<feature type="domain" description="Uracil-DNA glycosylase-like" evidence="1">
    <location>
        <begin position="92"/>
        <end position="231"/>
    </location>
</feature>
<protein>
    <recommendedName>
        <fullName evidence="1">Uracil-DNA glycosylase-like domain-containing protein</fullName>
    </recommendedName>
</protein>
<dbReference type="AlphaFoldDB" id="A0A0D7VVT1"/>
<evidence type="ECO:0000313" key="2">
    <source>
        <dbReference type="EMBL" id="KJD30985.1"/>
    </source>
</evidence>
<evidence type="ECO:0000313" key="3">
    <source>
        <dbReference type="Proteomes" id="UP000032578"/>
    </source>
</evidence>
<accession>A0A0D7VVT1</accession>